<evidence type="ECO:0000313" key="1">
    <source>
        <dbReference type="EMBL" id="KAK7079873.1"/>
    </source>
</evidence>
<organism evidence="1 2">
    <name type="scientific">Halocaridina rubra</name>
    <name type="common">Hawaiian red shrimp</name>
    <dbReference type="NCBI Taxonomy" id="373956"/>
    <lineage>
        <taxon>Eukaryota</taxon>
        <taxon>Metazoa</taxon>
        <taxon>Ecdysozoa</taxon>
        <taxon>Arthropoda</taxon>
        <taxon>Crustacea</taxon>
        <taxon>Multicrustacea</taxon>
        <taxon>Malacostraca</taxon>
        <taxon>Eumalacostraca</taxon>
        <taxon>Eucarida</taxon>
        <taxon>Decapoda</taxon>
        <taxon>Pleocyemata</taxon>
        <taxon>Caridea</taxon>
        <taxon>Atyoidea</taxon>
        <taxon>Atyidae</taxon>
        <taxon>Halocaridina</taxon>
    </lineage>
</organism>
<reference evidence="1 2" key="1">
    <citation type="submission" date="2023-11" db="EMBL/GenBank/DDBJ databases">
        <title>Halocaridina rubra genome assembly.</title>
        <authorList>
            <person name="Smith C."/>
        </authorList>
    </citation>
    <scope>NUCLEOTIDE SEQUENCE [LARGE SCALE GENOMIC DNA]</scope>
    <source>
        <strain evidence="1">EP-1</strain>
        <tissue evidence="1">Whole</tissue>
    </source>
</reference>
<proteinExistence type="predicted"/>
<name>A0AAN8XGF0_HALRR</name>
<dbReference type="Proteomes" id="UP001381693">
    <property type="component" value="Unassembled WGS sequence"/>
</dbReference>
<evidence type="ECO:0000313" key="2">
    <source>
        <dbReference type="Proteomes" id="UP001381693"/>
    </source>
</evidence>
<sequence>MTSLTSYAIALAVFSFYEELSPEVDIFLDLVNLKAVEEWMSKLPFTFFTYGAERTKTKHMNLAHLVNAWARLSTWGYLGCIL</sequence>
<dbReference type="AlphaFoldDB" id="A0AAN8XGF0"/>
<keyword evidence="2" id="KW-1185">Reference proteome</keyword>
<gene>
    <name evidence="1" type="ORF">SK128_015325</name>
</gene>
<dbReference type="EMBL" id="JAXCGZ010006304">
    <property type="protein sequence ID" value="KAK7079873.1"/>
    <property type="molecule type" value="Genomic_DNA"/>
</dbReference>
<protein>
    <submittedName>
        <fullName evidence="1">Uncharacterized protein</fullName>
    </submittedName>
</protein>
<accession>A0AAN8XGF0</accession>
<comment type="caution">
    <text evidence="1">The sequence shown here is derived from an EMBL/GenBank/DDBJ whole genome shotgun (WGS) entry which is preliminary data.</text>
</comment>